<dbReference type="GO" id="GO:0005509">
    <property type="term" value="F:calcium ion binding"/>
    <property type="evidence" value="ECO:0007669"/>
    <property type="project" value="InterPro"/>
</dbReference>
<evidence type="ECO:0000313" key="3">
    <source>
        <dbReference type="EMBL" id="OIR15078.1"/>
    </source>
</evidence>
<feature type="transmembrane region" description="Helical" evidence="1">
    <location>
        <begin position="689"/>
        <end position="708"/>
    </location>
</feature>
<protein>
    <recommendedName>
        <fullName evidence="2">EF-hand domain-containing protein</fullName>
    </recommendedName>
</protein>
<keyword evidence="1" id="KW-1133">Transmembrane helix</keyword>
<accession>A0A1J5TSS5</accession>
<feature type="transmembrane region" description="Helical" evidence="1">
    <location>
        <begin position="578"/>
        <end position="599"/>
    </location>
</feature>
<keyword evidence="1" id="KW-0812">Transmembrane</keyword>
<gene>
    <name evidence="3" type="ORF">GALL_41970</name>
</gene>
<reference evidence="3" key="1">
    <citation type="submission" date="2016-10" db="EMBL/GenBank/DDBJ databases">
        <title>Sequence of Gallionella enrichment culture.</title>
        <authorList>
            <person name="Poehlein A."/>
            <person name="Muehling M."/>
            <person name="Daniel R."/>
        </authorList>
    </citation>
    <scope>NUCLEOTIDE SEQUENCE</scope>
</reference>
<organism evidence="3">
    <name type="scientific">mine drainage metagenome</name>
    <dbReference type="NCBI Taxonomy" id="410659"/>
    <lineage>
        <taxon>unclassified sequences</taxon>
        <taxon>metagenomes</taxon>
        <taxon>ecological metagenomes</taxon>
    </lineage>
</organism>
<sequence>MSQPTSSHAWKFFRIGGLDQVAIESGDDLRRLAQLDPKLWVALSCPAKGLELDEKTLTFVDSDGDGRIRVPELLAAVQWICAKLKDPGVILKPGDTLALSEINDVDPEAKVMLASARRILAGVGKSDSGEISVTQAVGAAGVLATGRFNGDGIIVEGAAEDAFVDGVIADAVKATGGEADRSGKQGLSAAGLDLFFAKLTGYGDWLKRDVGPELSPFGEKTPAAAAAVEAVRAKVDDYFARCRLAAYDARARAVLEGPETAYAAIAEKVIAPGAPEIASLPLARIEPGAPLPLEGAVNPAWAAALRTLRTDAVEPALGRAAAAVSEEEWTALKARLEAHAAWAAARPDAGIAALGEERTAAILASDARARIAALIERDRGAGPEYDSVAAVERLLRYRRDLGPLLRNFINFFDFYSRDSYSAFQAGTLYLDSRATELCIRVDNLAAHSALAPMSKAYVAYVNCRRPGGLTLSIAACFTQGDSDFLFAGRNGVFYDRQGQDWDATIVKVVDNPISIGQAFWSPYKRVLRFVEEQVARRAAEADAAAEKNLQDTASSTMQPTAGGAPAAKAASKFDVGTVAALGVAVGGITAALGALLQAFFGLGFWMPLGVVALVLLVSGPSMIIAWLKLRQRNLGPLLEANGWAINGRVMINIPFGSALTERAVLPPSARRSLADPYEDPSAGRAKRTFFVFLVALLLAAAGVSYLVGSWPFKHAALSSFHVGTPAVAPATPPKAPAKSPAKH</sequence>
<evidence type="ECO:0000259" key="2">
    <source>
        <dbReference type="PROSITE" id="PS50222"/>
    </source>
</evidence>
<proteinExistence type="predicted"/>
<comment type="caution">
    <text evidence="3">The sequence shown here is derived from an EMBL/GenBank/DDBJ whole genome shotgun (WGS) entry which is preliminary data.</text>
</comment>
<evidence type="ECO:0000256" key="1">
    <source>
        <dbReference type="SAM" id="Phobius"/>
    </source>
</evidence>
<dbReference type="PROSITE" id="PS50222">
    <property type="entry name" value="EF_HAND_2"/>
    <property type="match status" value="1"/>
</dbReference>
<name>A0A1J5TSS5_9ZZZZ</name>
<dbReference type="AlphaFoldDB" id="A0A1J5TSS5"/>
<dbReference type="EMBL" id="MLJW01000010">
    <property type="protein sequence ID" value="OIR15078.1"/>
    <property type="molecule type" value="Genomic_DNA"/>
</dbReference>
<keyword evidence="1" id="KW-0472">Membrane</keyword>
<dbReference type="InterPro" id="IPR002048">
    <property type="entry name" value="EF_hand_dom"/>
</dbReference>
<feature type="transmembrane region" description="Helical" evidence="1">
    <location>
        <begin position="605"/>
        <end position="627"/>
    </location>
</feature>
<feature type="domain" description="EF-hand" evidence="2">
    <location>
        <begin position="48"/>
        <end position="83"/>
    </location>
</feature>